<organism evidence="1 3">
    <name type="scientific">Moraxella caviae</name>
    <dbReference type="NCBI Taxonomy" id="34060"/>
    <lineage>
        <taxon>Bacteria</taxon>
        <taxon>Pseudomonadati</taxon>
        <taxon>Pseudomonadota</taxon>
        <taxon>Gammaproteobacteria</taxon>
        <taxon>Moraxellales</taxon>
        <taxon>Moraxellaceae</taxon>
        <taxon>Moraxella</taxon>
    </lineage>
</organism>
<dbReference type="Proteomes" id="UP000190435">
    <property type="component" value="Unassembled WGS sequence"/>
</dbReference>
<dbReference type="Proteomes" id="UP000255279">
    <property type="component" value="Unassembled WGS sequence"/>
</dbReference>
<evidence type="ECO:0000313" key="3">
    <source>
        <dbReference type="Proteomes" id="UP000190435"/>
    </source>
</evidence>
<evidence type="ECO:0000313" key="2">
    <source>
        <dbReference type="EMBL" id="STZ14536.1"/>
    </source>
</evidence>
<sequence>MSDELTTLSRTEAQTLQSFISQIDYWTGQHGEKADVVEIVYYPEDDGFEVSNNEPNNGILKRNRATIFRTEILAWGVQMLKELKGWDNTIKVTKFACVYKDGKFGVSAEVRDTTAIDANDSLAIESPTGSGSIGD</sequence>
<proteinExistence type="predicted"/>
<dbReference type="RefSeq" id="WP_078276426.1">
    <property type="nucleotide sequence ID" value="NZ_CAACXO010000043.1"/>
</dbReference>
<reference evidence="1 3" key="1">
    <citation type="submission" date="2017-02" db="EMBL/GenBank/DDBJ databases">
        <title>Draft genome sequence of Moraxella caviae CCUG 355 type strain.</title>
        <authorList>
            <person name="Engstrom-Jakobsson H."/>
            <person name="Salva-Serra F."/>
            <person name="Thorell K."/>
            <person name="Gonzales-Siles L."/>
            <person name="Karlsson R."/>
            <person name="Boulund F."/>
            <person name="Engstrand L."/>
            <person name="Moore E."/>
        </authorList>
    </citation>
    <scope>NUCLEOTIDE SEQUENCE [LARGE SCALE GENOMIC DNA]</scope>
    <source>
        <strain evidence="1 3">CCUG 355</strain>
    </source>
</reference>
<dbReference type="STRING" id="34060.B0181_05050"/>
<name>A0A1T0A3D4_9GAMM</name>
<evidence type="ECO:0000313" key="4">
    <source>
        <dbReference type="Proteomes" id="UP000255279"/>
    </source>
</evidence>
<accession>A0A1T0A3D4</accession>
<dbReference type="AlphaFoldDB" id="A0A1T0A3D4"/>
<protein>
    <submittedName>
        <fullName evidence="1">Uncharacterized protein</fullName>
    </submittedName>
</protein>
<dbReference type="EMBL" id="MUXU01000033">
    <property type="protein sequence ID" value="OOR90253.1"/>
    <property type="molecule type" value="Genomic_DNA"/>
</dbReference>
<keyword evidence="3" id="KW-1185">Reference proteome</keyword>
<evidence type="ECO:0000313" key="1">
    <source>
        <dbReference type="EMBL" id="OOR90253.1"/>
    </source>
</evidence>
<gene>
    <name evidence="1" type="ORF">B0181_05050</name>
    <name evidence="2" type="ORF">NCTC10293_02131</name>
</gene>
<reference evidence="2 4" key="2">
    <citation type="submission" date="2018-06" db="EMBL/GenBank/DDBJ databases">
        <authorList>
            <consortium name="Pathogen Informatics"/>
            <person name="Doyle S."/>
        </authorList>
    </citation>
    <scope>NUCLEOTIDE SEQUENCE [LARGE SCALE GENOMIC DNA]</scope>
    <source>
        <strain evidence="2 4">NCTC10293</strain>
    </source>
</reference>
<dbReference type="EMBL" id="UGQE01000004">
    <property type="protein sequence ID" value="STZ14536.1"/>
    <property type="molecule type" value="Genomic_DNA"/>
</dbReference>